<dbReference type="PANTHER" id="PTHR47561:SF1">
    <property type="entry name" value="POLYSACCHARIDE DEACETYLASE FAMILY PROTEIN (AFU_ORTHOLOGUE AFUA_6G05030)"/>
    <property type="match status" value="1"/>
</dbReference>
<dbReference type="Proteomes" id="UP001166286">
    <property type="component" value="Unassembled WGS sequence"/>
</dbReference>
<evidence type="ECO:0000259" key="1">
    <source>
        <dbReference type="PROSITE" id="PS51677"/>
    </source>
</evidence>
<dbReference type="PANTHER" id="PTHR47561">
    <property type="entry name" value="POLYSACCHARIDE DEACETYLASE FAMILY PROTEIN (AFU_ORTHOLOGUE AFUA_6G05030)"/>
    <property type="match status" value="1"/>
</dbReference>
<dbReference type="CDD" id="cd10938">
    <property type="entry name" value="CE4_HpPgdA_like"/>
    <property type="match status" value="1"/>
</dbReference>
<dbReference type="Pfam" id="PF01522">
    <property type="entry name" value="Polysacc_deac_1"/>
    <property type="match status" value="1"/>
</dbReference>
<proteinExistence type="predicted"/>
<name>A0AA39RAM3_9LECA</name>
<dbReference type="InterPro" id="IPR011330">
    <property type="entry name" value="Glyco_hydro/deAcase_b/a-brl"/>
</dbReference>
<dbReference type="EMBL" id="JAFEKC020000001">
    <property type="protein sequence ID" value="KAK0516949.1"/>
    <property type="molecule type" value="Genomic_DNA"/>
</dbReference>
<evidence type="ECO:0000313" key="2">
    <source>
        <dbReference type="EMBL" id="KAK0516949.1"/>
    </source>
</evidence>
<gene>
    <name evidence="2" type="ORF">JMJ35_000104</name>
</gene>
<dbReference type="PROSITE" id="PS51677">
    <property type="entry name" value="NODB"/>
    <property type="match status" value="1"/>
</dbReference>
<organism evidence="2 3">
    <name type="scientific">Cladonia borealis</name>
    <dbReference type="NCBI Taxonomy" id="184061"/>
    <lineage>
        <taxon>Eukaryota</taxon>
        <taxon>Fungi</taxon>
        <taxon>Dikarya</taxon>
        <taxon>Ascomycota</taxon>
        <taxon>Pezizomycotina</taxon>
        <taxon>Lecanoromycetes</taxon>
        <taxon>OSLEUM clade</taxon>
        <taxon>Lecanoromycetidae</taxon>
        <taxon>Lecanorales</taxon>
        <taxon>Lecanorineae</taxon>
        <taxon>Cladoniaceae</taxon>
        <taxon>Cladonia</taxon>
    </lineage>
</organism>
<dbReference type="InterPro" id="IPR037950">
    <property type="entry name" value="PgdA-like"/>
</dbReference>
<evidence type="ECO:0000313" key="3">
    <source>
        <dbReference type="Proteomes" id="UP001166286"/>
    </source>
</evidence>
<sequence>MPEKQALCCISVDIDAVAGWLGSYGGEDSTSDISRGLFAGTVGVRRLLKLFDKYDIKTTWFIPGHSLETFPEECAMVRDAGHEIGLHGYSHENPVAMTIEQQHAILDKTYKDLTKFCGKPPRGSVAPWWEASQEGAELMLKYGVEYDHSLSHHDCLPYFLRTGDKWTKIDYSKHPDHWMKPVEKGPDTGLVEIPANWYLDDLPPMMFIKKAPNSHGWVNPRDVEDLWRDHFDYFYREYDDFCFPVTIHPDVGGHPHVILMLERLIEYISKKPGVKWVTMADICDDFKAKNKPVKGAMMPAEHGAIAKDPNLQLKLAE</sequence>
<dbReference type="GO" id="GO:0005975">
    <property type="term" value="P:carbohydrate metabolic process"/>
    <property type="evidence" value="ECO:0007669"/>
    <property type="project" value="InterPro"/>
</dbReference>
<reference evidence="2" key="1">
    <citation type="submission" date="2023-03" db="EMBL/GenBank/DDBJ databases">
        <title>Complete genome of Cladonia borealis.</title>
        <authorList>
            <person name="Park H."/>
        </authorList>
    </citation>
    <scope>NUCLEOTIDE SEQUENCE</scope>
    <source>
        <strain evidence="2">ANT050790</strain>
    </source>
</reference>
<comment type="caution">
    <text evidence="2">The sequence shown here is derived from an EMBL/GenBank/DDBJ whole genome shotgun (WGS) entry which is preliminary data.</text>
</comment>
<protein>
    <recommendedName>
        <fullName evidence="1">NodB homology domain-containing protein</fullName>
    </recommendedName>
</protein>
<accession>A0AA39RAM3</accession>
<dbReference type="GO" id="GO:0016810">
    <property type="term" value="F:hydrolase activity, acting on carbon-nitrogen (but not peptide) bonds"/>
    <property type="evidence" value="ECO:0007669"/>
    <property type="project" value="InterPro"/>
</dbReference>
<dbReference type="SUPFAM" id="SSF88713">
    <property type="entry name" value="Glycoside hydrolase/deacetylase"/>
    <property type="match status" value="1"/>
</dbReference>
<dbReference type="Gene3D" id="3.20.20.370">
    <property type="entry name" value="Glycoside hydrolase/deacetylase"/>
    <property type="match status" value="1"/>
</dbReference>
<keyword evidence="3" id="KW-1185">Reference proteome</keyword>
<feature type="domain" description="NodB homology" evidence="1">
    <location>
        <begin position="29"/>
        <end position="164"/>
    </location>
</feature>
<dbReference type="InterPro" id="IPR002509">
    <property type="entry name" value="NODB_dom"/>
</dbReference>
<dbReference type="AlphaFoldDB" id="A0AA39RAM3"/>